<evidence type="ECO:0000256" key="1">
    <source>
        <dbReference type="SAM" id="MobiDB-lite"/>
    </source>
</evidence>
<accession>A0A1D2VCN6</accession>
<dbReference type="InterPro" id="IPR018465">
    <property type="entry name" value="Scm3/HJURP"/>
</dbReference>
<dbReference type="OrthoDB" id="2420608at2759"/>
<dbReference type="GeneID" id="30962902"/>
<feature type="region of interest" description="Disordered" evidence="1">
    <location>
        <begin position="731"/>
        <end position="767"/>
    </location>
</feature>
<feature type="compositionally biased region" description="Low complexity" evidence="1">
    <location>
        <begin position="145"/>
        <end position="169"/>
    </location>
</feature>
<name>A0A1D2VCN6_9ASCO</name>
<feature type="region of interest" description="Disordered" evidence="1">
    <location>
        <begin position="307"/>
        <end position="344"/>
    </location>
</feature>
<feature type="compositionally biased region" description="Low complexity" evidence="1">
    <location>
        <begin position="1081"/>
        <end position="1090"/>
    </location>
</feature>
<feature type="region of interest" description="Disordered" evidence="1">
    <location>
        <begin position="144"/>
        <end position="189"/>
    </location>
</feature>
<dbReference type="InParanoid" id="A0A1D2VCN6"/>
<proteinExistence type="predicted"/>
<feature type="region of interest" description="Disordered" evidence="1">
    <location>
        <begin position="1066"/>
        <end position="1132"/>
    </location>
</feature>
<dbReference type="GO" id="GO:0005634">
    <property type="term" value="C:nucleus"/>
    <property type="evidence" value="ECO:0007669"/>
    <property type="project" value="InterPro"/>
</dbReference>
<dbReference type="GO" id="GO:0046982">
    <property type="term" value="F:protein heterodimerization activity"/>
    <property type="evidence" value="ECO:0007669"/>
    <property type="project" value="InterPro"/>
</dbReference>
<organism evidence="2 3">
    <name type="scientific">Ascoidea rubescens DSM 1968</name>
    <dbReference type="NCBI Taxonomy" id="1344418"/>
    <lineage>
        <taxon>Eukaryota</taxon>
        <taxon>Fungi</taxon>
        <taxon>Dikarya</taxon>
        <taxon>Ascomycota</taxon>
        <taxon>Saccharomycotina</taxon>
        <taxon>Saccharomycetes</taxon>
        <taxon>Ascoideaceae</taxon>
        <taxon>Ascoidea</taxon>
    </lineage>
</organism>
<protein>
    <submittedName>
        <fullName evidence="2">Uncharacterized protein</fullName>
    </submittedName>
</protein>
<evidence type="ECO:0000313" key="2">
    <source>
        <dbReference type="EMBL" id="ODV59484.1"/>
    </source>
</evidence>
<sequence length="1132" mass="130412">MKNDDSKIDFQNEETEHDRRQGVSEPYFLNIPNNQYMRKLIEIQENQLKIINSIKKHQKQFQLLSQDFPFLKKEMLLDFVDEKYDENNNNRDSNERLGSFNRRFQSDFNENQNFDYDTDKSIQSLNSESHENEEAHSRQNNYHKINLNDNNNTNSNNNSNIIKSPNNANDTKDNSHENPNTKNSNKNKEIQNLENNKKDIKLASSSTDNSTNDISHNSYENDDSYTLLMDLGKQLKSKITYKFNTSNINLSFVQNESSLSDDNNNENKDFQNTEILDDIYYAFNHISNGIDGSNIAENNNSISIANYSDSTNDSDNKNDYDSGQTHIANQKKKEKERERENNNLNLDSKEKIEKLKLKSTKKIKSQWNSIIKKYSSYDLNNQGDLVDIFTGEIVEDNGHLKSIDSKNSNLWKLFSNKQKIIAKSKNDESDEQISKIDEEFKSEKNNQDNTQNDPIKNKENIELIPKINLNNNIHAHDSYLIEDNPKFHLTGIETSTPFFPNKNALDIEVNSIGTLTPFLFDKNNLGINNINLYGIETLTPFPLFKRKPFLLKDQIQTSTPLLKNNEIHFDLNNIDTSTPFSSNQIDINNFKTGNLNLNSTKLKSSILNPKNQFNISISDLQTSTPLPTFLNNKPNANKLNANPDNNNKYSSDNYINKNYQDNGSINDNLVFLTPKPITAKSKRKLQLYSIKKTANQSDILLMDDLDLLSSSRKTKKTTPKKLKRLSRNPFAFNKNKNNKKLSNDKTRNKNRNQKPMGNNISLNNSTVFDNDVENIEERKLSGIPQDNDDDYESTQTDNQRYNNYLNSDEFIQSITAPKRVNESLPEFNKSMIDSSPLKNKSNTESSINSGFSKGNTSTEFYKKKKSSIHLNQELLSSQAISGNETIISNNIYGRNKNDSIQAKSNNALFNINTPSPIRSKNYLKEENNMAIDKKSHKTGESLSIISLNSNDSTLESVHNKTKKENILYDVKTPKNVNFTTDNETFEFERETKLLPKYQKMKTYGKRPKNQFSFNKMSKEHYLLDSTIISDDDSSDFELLEVFENARLQKMAADNLKKVTVHDITDDSNFDEMDDRKKRQNLSKYKNNGSSKNKRRSQNHESGSMKKRTRSNIKNQKENSTLIDELSFSNISN</sequence>
<feature type="region of interest" description="Disordered" evidence="1">
    <location>
        <begin position="1"/>
        <end position="21"/>
    </location>
</feature>
<dbReference type="Pfam" id="PF10384">
    <property type="entry name" value="Scm3"/>
    <property type="match status" value="1"/>
</dbReference>
<dbReference type="RefSeq" id="XP_020045791.1">
    <property type="nucleotide sequence ID" value="XM_020189266.1"/>
</dbReference>
<feature type="region of interest" description="Disordered" evidence="1">
    <location>
        <begin position="831"/>
        <end position="850"/>
    </location>
</feature>
<feature type="compositionally biased region" description="Polar residues" evidence="1">
    <location>
        <begin position="753"/>
        <end position="767"/>
    </location>
</feature>
<evidence type="ECO:0000313" key="3">
    <source>
        <dbReference type="Proteomes" id="UP000095038"/>
    </source>
</evidence>
<feature type="compositionally biased region" description="Basic and acidic residues" evidence="1">
    <location>
        <begin position="331"/>
        <end position="344"/>
    </location>
</feature>
<dbReference type="InterPro" id="IPR009072">
    <property type="entry name" value="Histone-fold"/>
</dbReference>
<dbReference type="STRING" id="1344418.A0A1D2VCN6"/>
<dbReference type="Proteomes" id="UP000095038">
    <property type="component" value="Unassembled WGS sequence"/>
</dbReference>
<dbReference type="EMBL" id="KV454486">
    <property type="protein sequence ID" value="ODV59484.1"/>
    <property type="molecule type" value="Genomic_DNA"/>
</dbReference>
<feature type="compositionally biased region" description="Polar residues" evidence="1">
    <location>
        <begin position="1111"/>
        <end position="1132"/>
    </location>
</feature>
<dbReference type="GO" id="GO:0042393">
    <property type="term" value="F:histone binding"/>
    <property type="evidence" value="ECO:0007669"/>
    <property type="project" value="InterPro"/>
</dbReference>
<keyword evidence="3" id="KW-1185">Reference proteome</keyword>
<dbReference type="Gene3D" id="1.10.20.10">
    <property type="entry name" value="Histone, subunit A"/>
    <property type="match status" value="1"/>
</dbReference>
<reference evidence="3" key="1">
    <citation type="submission" date="2016-05" db="EMBL/GenBank/DDBJ databases">
        <title>Comparative genomics of biotechnologically important yeasts.</title>
        <authorList>
            <consortium name="DOE Joint Genome Institute"/>
            <person name="Riley R."/>
            <person name="Haridas S."/>
            <person name="Wolfe K.H."/>
            <person name="Lopes M.R."/>
            <person name="Hittinger C.T."/>
            <person name="Goker M."/>
            <person name="Salamov A."/>
            <person name="Wisecaver J."/>
            <person name="Long T.M."/>
            <person name="Aerts A.L."/>
            <person name="Barry K."/>
            <person name="Choi C."/>
            <person name="Clum A."/>
            <person name="Coughlan A.Y."/>
            <person name="Deshpande S."/>
            <person name="Douglass A.P."/>
            <person name="Hanson S.J."/>
            <person name="Klenk H.-P."/>
            <person name="Labutti K."/>
            <person name="Lapidus A."/>
            <person name="Lindquist E."/>
            <person name="Lipzen A."/>
            <person name="Meier-Kolthoff J.P."/>
            <person name="Ohm R.A."/>
            <person name="Otillar R.P."/>
            <person name="Pangilinan J."/>
            <person name="Peng Y."/>
            <person name="Rokas A."/>
            <person name="Rosa C.A."/>
            <person name="Scheuner C."/>
            <person name="Sibirny A.A."/>
            <person name="Slot J.C."/>
            <person name="Stielow J.B."/>
            <person name="Sun H."/>
            <person name="Kurtzman C.P."/>
            <person name="Blackwell M."/>
            <person name="Grigoriev I.V."/>
            <person name="Jeffries T.W."/>
        </authorList>
    </citation>
    <scope>NUCLEOTIDE SEQUENCE [LARGE SCALE GENOMIC DNA]</scope>
    <source>
        <strain evidence="3">DSM 1968</strain>
    </source>
</reference>
<gene>
    <name evidence="2" type="ORF">ASCRUDRAFT_14891</name>
</gene>
<dbReference type="AlphaFoldDB" id="A0A1D2VCN6"/>